<dbReference type="InterPro" id="IPR036634">
    <property type="entry name" value="PRD_sf"/>
</dbReference>
<dbReference type="Gene3D" id="1.10.10.10">
    <property type="entry name" value="Winged helix-like DNA-binding domain superfamily/Winged helix DNA-binding domain"/>
    <property type="match status" value="1"/>
</dbReference>
<dbReference type="SUPFAM" id="SSF46785">
    <property type="entry name" value="Winged helix' DNA-binding domain"/>
    <property type="match status" value="1"/>
</dbReference>
<dbReference type="GO" id="GO:0008982">
    <property type="term" value="F:protein-N(PI)-phosphohistidine-sugar phosphotransferase activity"/>
    <property type="evidence" value="ECO:0007669"/>
    <property type="project" value="InterPro"/>
</dbReference>
<dbReference type="Gene3D" id="3.40.930.10">
    <property type="entry name" value="Mannitol-specific EII, Chain A"/>
    <property type="match status" value="1"/>
</dbReference>
<proteinExistence type="predicted"/>
<dbReference type="PANTHER" id="PTHR30185">
    <property type="entry name" value="CRYPTIC BETA-GLUCOSIDE BGL OPERON ANTITERMINATOR"/>
    <property type="match status" value="1"/>
</dbReference>
<dbReference type="InterPro" id="IPR011608">
    <property type="entry name" value="PRD"/>
</dbReference>
<keyword evidence="1" id="KW-0677">Repeat</keyword>
<evidence type="ECO:0000259" key="6">
    <source>
        <dbReference type="PROSITE" id="PS51372"/>
    </source>
</evidence>
<dbReference type="Pfam" id="PF08279">
    <property type="entry name" value="HTH_11"/>
    <property type="match status" value="1"/>
</dbReference>
<organism evidence="7">
    <name type="scientific">uncultured Eubacteriales bacterium</name>
    <dbReference type="NCBI Taxonomy" id="172733"/>
    <lineage>
        <taxon>Bacteria</taxon>
        <taxon>Bacillati</taxon>
        <taxon>Bacillota</taxon>
        <taxon>Clostridia</taxon>
        <taxon>Eubacteriales</taxon>
        <taxon>environmental samples</taxon>
    </lineage>
</organism>
<gene>
    <name evidence="7" type="ORF">KL86CLO1_12464</name>
</gene>
<dbReference type="InterPro" id="IPR050661">
    <property type="entry name" value="BglG_antiterminators"/>
</dbReference>
<evidence type="ECO:0000256" key="4">
    <source>
        <dbReference type="ARBA" id="ARBA00023163"/>
    </source>
</evidence>
<dbReference type="InterPro" id="IPR016152">
    <property type="entry name" value="PTrfase/Anion_transptr"/>
</dbReference>
<dbReference type="Gene3D" id="3.40.50.2300">
    <property type="match status" value="1"/>
</dbReference>
<accession>A0A212KA00</accession>
<dbReference type="EMBL" id="FLUN01000001">
    <property type="protein sequence ID" value="SBW08486.1"/>
    <property type="molecule type" value="Genomic_DNA"/>
</dbReference>
<protein>
    <submittedName>
        <fullName evidence="7">Uncharacterized protein</fullName>
    </submittedName>
</protein>
<dbReference type="InterPro" id="IPR036388">
    <property type="entry name" value="WH-like_DNA-bd_sf"/>
</dbReference>
<dbReference type="PANTHER" id="PTHR30185:SF18">
    <property type="entry name" value="TRANSCRIPTIONAL REGULATOR MTLR"/>
    <property type="match status" value="1"/>
</dbReference>
<evidence type="ECO:0000259" key="5">
    <source>
        <dbReference type="PROSITE" id="PS51099"/>
    </source>
</evidence>
<dbReference type="InterPro" id="IPR013011">
    <property type="entry name" value="PTS_EIIB_2"/>
</dbReference>
<dbReference type="InterPro" id="IPR036390">
    <property type="entry name" value="WH_DNA-bd_sf"/>
</dbReference>
<feature type="domain" description="PTS EIIB type-2" evidence="5">
    <location>
        <begin position="407"/>
        <end position="498"/>
    </location>
</feature>
<dbReference type="SUPFAM" id="SSF55804">
    <property type="entry name" value="Phoshotransferase/anion transport protein"/>
    <property type="match status" value="1"/>
</dbReference>
<reference evidence="7" key="1">
    <citation type="submission" date="2016-04" db="EMBL/GenBank/DDBJ databases">
        <authorList>
            <person name="Evans L.H."/>
            <person name="Alamgir A."/>
            <person name="Owens N."/>
            <person name="Weber N.D."/>
            <person name="Virtaneva K."/>
            <person name="Barbian K."/>
            <person name="Babar A."/>
            <person name="Rosenke K."/>
        </authorList>
    </citation>
    <scope>NUCLEOTIDE SEQUENCE</scope>
    <source>
        <strain evidence="7">86</strain>
    </source>
</reference>
<dbReference type="Gene3D" id="1.10.1790.10">
    <property type="entry name" value="PRD domain"/>
    <property type="match status" value="2"/>
</dbReference>
<dbReference type="InterPro" id="IPR007737">
    <property type="entry name" value="Mga_HTH"/>
</dbReference>
<dbReference type="SUPFAM" id="SSF63520">
    <property type="entry name" value="PTS-regulatory domain, PRD"/>
    <property type="match status" value="2"/>
</dbReference>
<dbReference type="GO" id="GO:0006355">
    <property type="term" value="P:regulation of DNA-templated transcription"/>
    <property type="evidence" value="ECO:0007669"/>
    <property type="project" value="InterPro"/>
</dbReference>
<sequence>MQLSTREGSILKMILDSDGFVTMNTIAQRLSLSKRTILRELEKLHALLGEQSALLETKSGYGVRFRGSEEQRGTLHALVGLSRQNPAGLSSAERVNYLLTQLLTEQEPIKIYAFTQELDVTEATIGSDLNRCEKWLGENHIELVRKPGVGIYIEADEWRRRQALVALFYQNTDQKPGEFDLLPISGLYDREKLAALRALVDSAPDVRDVFLSDRSYTAIVVHLYFILQRVEAGCAIAVDDLAKIAGEDEEETRLASRLLELVQREFQVTIPSGELGYLAAILHSAQGLKRFDDRYHEQQAARIADRLMRITENKTGLIIGNNNAFYDALLRHLIPTISRLNMHMEIRNPMLDDIKKHYGELYELAKSGVSAIEEELGVSVPESEIGYIAIHLGVALEDRRMHLQRRYKAIICCPSGIISAKLLSLRVEREFSDIAIVDVISTMNLDFEDLRRQGAELMISTIPIRDCPLPCAVVSPFLLDEEKESLRQLLLTCKRVSPTAAPAAEHVNIASTLEDSKRFIDSILDLLNNFFFRSGKGLKSTEELIEFTAETVGRSDLQRAAIARSLFARERYGSTLTPDGRCMLLHCRTPGVSQAYLGVVWLDGCITVADGQRPRSALIMLAPQDGPRQAVDVLSAVGSSTVEYPWLVDALCTGDRDQCYAAVEQVLAEYYGNSK</sequence>
<dbReference type="AlphaFoldDB" id="A0A212KA00"/>
<evidence type="ECO:0000256" key="2">
    <source>
        <dbReference type="ARBA" id="ARBA00023015"/>
    </source>
</evidence>
<keyword evidence="3" id="KW-0010">Activator</keyword>
<keyword evidence="2" id="KW-0805">Transcription regulation</keyword>
<dbReference type="GO" id="GO:0009401">
    <property type="term" value="P:phosphoenolpyruvate-dependent sugar phosphotransferase system"/>
    <property type="evidence" value="ECO:0007669"/>
    <property type="project" value="InterPro"/>
</dbReference>
<dbReference type="PROSITE" id="PS51372">
    <property type="entry name" value="PRD_2"/>
    <property type="match status" value="2"/>
</dbReference>
<keyword evidence="4" id="KW-0804">Transcription</keyword>
<dbReference type="PROSITE" id="PS51099">
    <property type="entry name" value="PTS_EIIB_TYPE_2"/>
    <property type="match status" value="1"/>
</dbReference>
<dbReference type="Pfam" id="PF05043">
    <property type="entry name" value="Mga"/>
    <property type="match status" value="1"/>
</dbReference>
<name>A0A212KA00_9FIRM</name>
<evidence type="ECO:0000313" key="7">
    <source>
        <dbReference type="EMBL" id="SBW08486.1"/>
    </source>
</evidence>
<evidence type="ECO:0000256" key="1">
    <source>
        <dbReference type="ARBA" id="ARBA00022737"/>
    </source>
</evidence>
<feature type="domain" description="PRD" evidence="6">
    <location>
        <begin position="295"/>
        <end position="402"/>
    </location>
</feature>
<dbReference type="CDD" id="cd05568">
    <property type="entry name" value="PTS_IIB_bgl_like"/>
    <property type="match status" value="1"/>
</dbReference>
<dbReference type="Pfam" id="PF00874">
    <property type="entry name" value="PRD"/>
    <property type="match status" value="2"/>
</dbReference>
<dbReference type="InterPro" id="IPR013196">
    <property type="entry name" value="HTH_11"/>
</dbReference>
<feature type="domain" description="PRD" evidence="6">
    <location>
        <begin position="187"/>
        <end position="292"/>
    </location>
</feature>
<evidence type="ECO:0000256" key="3">
    <source>
        <dbReference type="ARBA" id="ARBA00023159"/>
    </source>
</evidence>